<dbReference type="InterPro" id="IPR025110">
    <property type="entry name" value="AMP-bd_C"/>
</dbReference>
<dbReference type="InterPro" id="IPR045851">
    <property type="entry name" value="AMP-bd_C_sf"/>
</dbReference>
<dbReference type="Gene3D" id="3.30.300.30">
    <property type="match status" value="1"/>
</dbReference>
<comment type="subcellular location">
    <subcellularLocation>
        <location evidence="1">Membrane</location>
        <topology evidence="1">Peripheral membrane protein</topology>
    </subcellularLocation>
</comment>
<evidence type="ECO:0000313" key="10">
    <source>
        <dbReference type="EMBL" id="KAF1043160.1"/>
    </source>
</evidence>
<dbReference type="PANTHER" id="PTHR43767:SF8">
    <property type="entry name" value="LONG-CHAIN-FATTY-ACID--COA LIGASE"/>
    <property type="match status" value="1"/>
</dbReference>
<accession>A0A7V8FWM3</accession>
<dbReference type="EC" id="6.2.1.3" evidence="5"/>
<evidence type="ECO:0000256" key="1">
    <source>
        <dbReference type="ARBA" id="ARBA00004170"/>
    </source>
</evidence>
<evidence type="ECO:0000256" key="6">
    <source>
        <dbReference type="ARBA" id="ARBA00039545"/>
    </source>
</evidence>
<proteinExistence type="predicted"/>
<dbReference type="GO" id="GO:0016020">
    <property type="term" value="C:membrane"/>
    <property type="evidence" value="ECO:0007669"/>
    <property type="project" value="UniProtKB-SubCell"/>
</dbReference>
<feature type="domain" description="AMP-dependent synthetase/ligase" evidence="8">
    <location>
        <begin position="16"/>
        <end position="392"/>
    </location>
</feature>
<keyword evidence="4" id="KW-0472">Membrane</keyword>
<dbReference type="Proteomes" id="UP000462435">
    <property type="component" value="Unassembled WGS sequence"/>
</dbReference>
<evidence type="ECO:0000313" key="11">
    <source>
        <dbReference type="Proteomes" id="UP000462435"/>
    </source>
</evidence>
<evidence type="ECO:0000256" key="2">
    <source>
        <dbReference type="ARBA" id="ARBA00005005"/>
    </source>
</evidence>
<dbReference type="AlphaFoldDB" id="A0A7V8FWM3"/>
<dbReference type="GO" id="GO:0004467">
    <property type="term" value="F:long-chain fatty acid-CoA ligase activity"/>
    <property type="evidence" value="ECO:0007669"/>
    <property type="project" value="UniProtKB-EC"/>
</dbReference>
<evidence type="ECO:0000259" key="9">
    <source>
        <dbReference type="Pfam" id="PF13193"/>
    </source>
</evidence>
<dbReference type="PROSITE" id="PS00455">
    <property type="entry name" value="AMP_BINDING"/>
    <property type="match status" value="1"/>
</dbReference>
<dbReference type="Gene3D" id="3.40.50.12780">
    <property type="entry name" value="N-terminal domain of ligase-like"/>
    <property type="match status" value="1"/>
</dbReference>
<gene>
    <name evidence="10" type="primary">fadD3</name>
    <name evidence="10" type="ORF">GAK35_02338</name>
</gene>
<evidence type="ECO:0000256" key="4">
    <source>
        <dbReference type="ARBA" id="ARBA00023136"/>
    </source>
</evidence>
<evidence type="ECO:0000256" key="3">
    <source>
        <dbReference type="ARBA" id="ARBA00022598"/>
    </source>
</evidence>
<evidence type="ECO:0000256" key="7">
    <source>
        <dbReference type="ARBA" id="ARBA00042773"/>
    </source>
</evidence>
<dbReference type="InterPro" id="IPR050237">
    <property type="entry name" value="ATP-dep_AMP-bd_enzyme"/>
</dbReference>
<sequence>MTATTDLLQTMPALLARNVARHGDAVAFIDGEREISYREFDRMATRTAAWLHAQGVAPGDRVAVWMVNHMEWLAMYFGLAKIGAAMMTVNTRYRSHELAYILERSEASMLVLQLNFRKIDFPAVLRDVPADAALALKKVAVVDAAGAAMPPEVLGKPTVAFDLAGLPDAPVADVSSPDAHSILFTTSGTTSGPKLVLHPQRTVSTHSQRVAPAYGFTEEGTRLLAALPFAGVFGFNAAMAAFAAGKPIVVMDTFDGPGAAQLINRHRVTHVFGSDEMFRRIIENGQGDLPFPSARVFGFACFHPGIVEYTQAAWLRGIPMIGLYGSSEVQALFSLQQRALPLEERIKGGGMPASHGLGAEVRIRDVDSGKLLAPGQSGAIEIRADTNFIGYLNNPEATAKAIDADGYFRTGDVGYLREDGSFVYVTRQGDAMRLGGYLVSPVEIEDVIKTVPGVADVQVVAVDIANQTRPVAFVIADAGSRPAEQDMLRAAGAALAAFKVPAHIWLVEEFPTTQSSNGTKIQRVKLRDMALQRLAQAA</sequence>
<dbReference type="Pfam" id="PF13193">
    <property type="entry name" value="AMP-binding_C"/>
    <property type="match status" value="1"/>
</dbReference>
<comment type="caution">
    <text evidence="10">The sequence shown here is derived from an EMBL/GenBank/DDBJ whole genome shotgun (WGS) entry which is preliminary data.</text>
</comment>
<dbReference type="InterPro" id="IPR042099">
    <property type="entry name" value="ANL_N_sf"/>
</dbReference>
<dbReference type="InterPro" id="IPR000873">
    <property type="entry name" value="AMP-dep_synth/lig_dom"/>
</dbReference>
<dbReference type="EMBL" id="WNDX01000065">
    <property type="protein sequence ID" value="KAF1043160.1"/>
    <property type="molecule type" value="Genomic_DNA"/>
</dbReference>
<feature type="domain" description="AMP-binding enzyme C-terminal" evidence="9">
    <location>
        <begin position="443"/>
        <end position="515"/>
    </location>
</feature>
<reference evidence="11" key="1">
    <citation type="journal article" date="2020" name="MBio">
        <title>Horizontal gene transfer to a defensive symbiont with a reduced genome amongst a multipartite beetle microbiome.</title>
        <authorList>
            <person name="Waterworth S.C."/>
            <person name="Florez L.V."/>
            <person name="Rees E.R."/>
            <person name="Hertweck C."/>
            <person name="Kaltenpoth M."/>
            <person name="Kwan J.C."/>
        </authorList>
    </citation>
    <scope>NUCLEOTIDE SEQUENCE [LARGE SCALE GENOMIC DNA]</scope>
</reference>
<evidence type="ECO:0000256" key="5">
    <source>
        <dbReference type="ARBA" id="ARBA00026121"/>
    </source>
</evidence>
<organism evidence="10 11">
    <name type="scientific">Herbaspirillum frisingense</name>
    <dbReference type="NCBI Taxonomy" id="92645"/>
    <lineage>
        <taxon>Bacteria</taxon>
        <taxon>Pseudomonadati</taxon>
        <taxon>Pseudomonadota</taxon>
        <taxon>Betaproteobacteria</taxon>
        <taxon>Burkholderiales</taxon>
        <taxon>Oxalobacteraceae</taxon>
        <taxon>Herbaspirillum</taxon>
    </lineage>
</organism>
<dbReference type="PANTHER" id="PTHR43767">
    <property type="entry name" value="LONG-CHAIN-FATTY-ACID--COA LIGASE"/>
    <property type="match status" value="1"/>
</dbReference>
<dbReference type="InterPro" id="IPR020845">
    <property type="entry name" value="AMP-binding_CS"/>
</dbReference>
<comment type="pathway">
    <text evidence="2">Lipid metabolism; fatty acid beta-oxidation.</text>
</comment>
<protein>
    <recommendedName>
        <fullName evidence="6">Long-chain-fatty-acid--CoA ligase</fullName>
        <ecNumber evidence="5">6.2.1.3</ecNumber>
    </recommendedName>
    <alternativeName>
        <fullName evidence="7">Long-chain acyl-CoA synthetase</fullName>
    </alternativeName>
</protein>
<keyword evidence="3 10" id="KW-0436">Ligase</keyword>
<name>A0A7V8FWM3_9BURK</name>
<evidence type="ECO:0000259" key="8">
    <source>
        <dbReference type="Pfam" id="PF00501"/>
    </source>
</evidence>
<dbReference type="SUPFAM" id="SSF56801">
    <property type="entry name" value="Acetyl-CoA synthetase-like"/>
    <property type="match status" value="1"/>
</dbReference>
<dbReference type="Pfam" id="PF00501">
    <property type="entry name" value="AMP-binding"/>
    <property type="match status" value="1"/>
</dbReference>